<comment type="caution">
    <text evidence="1">The sequence shown here is derived from an EMBL/GenBank/DDBJ whole genome shotgun (WGS) entry which is preliminary data.</text>
</comment>
<keyword evidence="2" id="KW-1185">Reference proteome</keyword>
<protein>
    <submittedName>
        <fullName evidence="1">Uncharacterized protein</fullName>
    </submittedName>
</protein>
<dbReference type="Proteomes" id="UP001151760">
    <property type="component" value="Unassembled WGS sequence"/>
</dbReference>
<evidence type="ECO:0000313" key="2">
    <source>
        <dbReference type="Proteomes" id="UP001151760"/>
    </source>
</evidence>
<sequence length="98" mass="11408">MAIKWISPEERQERLNKGLCFNCDSKWMRGHKCPSKFLLHMAEDDDNPSREMPADPAYYLEDKVNFEGEENATTEDKGGGRTKRVSVSLAWHKDFVMR</sequence>
<proteinExistence type="predicted"/>
<organism evidence="1 2">
    <name type="scientific">Tanacetum coccineum</name>
    <dbReference type="NCBI Taxonomy" id="301880"/>
    <lineage>
        <taxon>Eukaryota</taxon>
        <taxon>Viridiplantae</taxon>
        <taxon>Streptophyta</taxon>
        <taxon>Embryophyta</taxon>
        <taxon>Tracheophyta</taxon>
        <taxon>Spermatophyta</taxon>
        <taxon>Magnoliopsida</taxon>
        <taxon>eudicotyledons</taxon>
        <taxon>Gunneridae</taxon>
        <taxon>Pentapetalae</taxon>
        <taxon>asterids</taxon>
        <taxon>campanulids</taxon>
        <taxon>Asterales</taxon>
        <taxon>Asteraceae</taxon>
        <taxon>Asteroideae</taxon>
        <taxon>Anthemideae</taxon>
        <taxon>Anthemidinae</taxon>
        <taxon>Tanacetum</taxon>
    </lineage>
</organism>
<reference evidence="1" key="1">
    <citation type="journal article" date="2022" name="Int. J. Mol. Sci.">
        <title>Draft Genome of Tanacetum Coccineum: Genomic Comparison of Closely Related Tanacetum-Family Plants.</title>
        <authorList>
            <person name="Yamashiro T."/>
            <person name="Shiraishi A."/>
            <person name="Nakayama K."/>
            <person name="Satake H."/>
        </authorList>
    </citation>
    <scope>NUCLEOTIDE SEQUENCE</scope>
</reference>
<evidence type="ECO:0000313" key="1">
    <source>
        <dbReference type="EMBL" id="GJT71852.1"/>
    </source>
</evidence>
<name>A0ABQ5G852_9ASTR</name>
<reference evidence="1" key="2">
    <citation type="submission" date="2022-01" db="EMBL/GenBank/DDBJ databases">
        <authorList>
            <person name="Yamashiro T."/>
            <person name="Shiraishi A."/>
            <person name="Satake H."/>
            <person name="Nakayama K."/>
        </authorList>
    </citation>
    <scope>NUCLEOTIDE SEQUENCE</scope>
</reference>
<accession>A0ABQ5G852</accession>
<gene>
    <name evidence="1" type="ORF">Tco_1031138</name>
</gene>
<dbReference type="EMBL" id="BQNB010018203">
    <property type="protein sequence ID" value="GJT71852.1"/>
    <property type="molecule type" value="Genomic_DNA"/>
</dbReference>